<evidence type="ECO:0000313" key="1">
    <source>
        <dbReference type="EMBL" id="CAN0029013.1"/>
    </source>
</evidence>
<organism evidence="1 2">
    <name type="scientific">Rangifer tarandus platyrhynchus</name>
    <name type="common">Svalbard reindeer</name>
    <dbReference type="NCBI Taxonomy" id="3082113"/>
    <lineage>
        <taxon>Eukaryota</taxon>
        <taxon>Metazoa</taxon>
        <taxon>Chordata</taxon>
        <taxon>Craniata</taxon>
        <taxon>Vertebrata</taxon>
        <taxon>Euteleostomi</taxon>
        <taxon>Mammalia</taxon>
        <taxon>Eutheria</taxon>
        <taxon>Laurasiatheria</taxon>
        <taxon>Artiodactyla</taxon>
        <taxon>Ruminantia</taxon>
        <taxon>Pecora</taxon>
        <taxon>Cervidae</taxon>
        <taxon>Odocoileinae</taxon>
        <taxon>Rangifer</taxon>
    </lineage>
</organism>
<dbReference type="Proteomes" id="UP001162501">
    <property type="component" value="Chromosome 20"/>
</dbReference>
<dbReference type="EMBL" id="OX596104">
    <property type="protein sequence ID" value="CAN0029013.1"/>
    <property type="molecule type" value="Genomic_DNA"/>
</dbReference>
<reference evidence="1" key="2">
    <citation type="submission" date="2025-03" db="EMBL/GenBank/DDBJ databases">
        <authorList>
            <consortium name="ELIXIR-Norway"/>
            <consortium name="Elixir Norway"/>
        </authorList>
    </citation>
    <scope>NUCLEOTIDE SEQUENCE</scope>
</reference>
<protein>
    <submittedName>
        <fullName evidence="1">Uncharacterized protein</fullName>
    </submittedName>
</protein>
<gene>
    <name evidence="1" type="ORF">MRATA1EN22A_LOCUS10981</name>
</gene>
<reference evidence="1" key="1">
    <citation type="submission" date="2023-05" db="EMBL/GenBank/DDBJ databases">
        <authorList>
            <consortium name="ELIXIR-Norway"/>
        </authorList>
    </citation>
    <scope>NUCLEOTIDE SEQUENCE</scope>
</reference>
<accession>A0AC59YW77</accession>
<evidence type="ECO:0000313" key="2">
    <source>
        <dbReference type="Proteomes" id="UP001162501"/>
    </source>
</evidence>
<sequence>MWPVCGDHSFPLQTGVPSGQAQEDNALSAPSSSGRPSAHAQTEAGSRQALRQQAHEHRLPRLPDGNLGAHAALGHGPALLLALLFFPSSPPCQPSVHL</sequence>
<name>A0AC59YW77_RANTA</name>
<proteinExistence type="predicted"/>